<reference evidence="15" key="1">
    <citation type="submission" date="2021-02" db="EMBL/GenBank/DDBJ databases">
        <title>First Annotated Genome of the Yellow-green Alga Tribonema minus.</title>
        <authorList>
            <person name="Mahan K.M."/>
        </authorList>
    </citation>
    <scope>NUCLEOTIDE SEQUENCE</scope>
    <source>
        <strain evidence="15">UTEX B ZZ1240</strain>
    </source>
</reference>
<dbReference type="EMBL" id="JAFCMP010000434">
    <property type="protein sequence ID" value="KAG5179922.1"/>
    <property type="molecule type" value="Genomic_DNA"/>
</dbReference>
<comment type="similarity">
    <text evidence="2">Belongs to the CASP family.</text>
</comment>
<comment type="caution">
    <text evidence="15">The sequence shown here is derived from an EMBL/GenBank/DDBJ whole genome shotgun (WGS) entry which is preliminary data.</text>
</comment>
<feature type="region of interest" description="Disordered" evidence="11">
    <location>
        <begin position="632"/>
        <end position="651"/>
    </location>
</feature>
<dbReference type="OrthoDB" id="10257567at2759"/>
<keyword evidence="16" id="KW-1185">Reference proteome</keyword>
<evidence type="ECO:0000256" key="8">
    <source>
        <dbReference type="ARBA" id="ARBA00023054"/>
    </source>
</evidence>
<dbReference type="InterPro" id="IPR057476">
    <property type="entry name" value="Cux_N"/>
</dbReference>
<evidence type="ECO:0000313" key="15">
    <source>
        <dbReference type="EMBL" id="KAG5179922.1"/>
    </source>
</evidence>
<gene>
    <name evidence="15" type="ORF">JKP88DRAFT_325351</name>
</gene>
<evidence type="ECO:0000256" key="4">
    <source>
        <dbReference type="ARBA" id="ARBA00022448"/>
    </source>
</evidence>
<organism evidence="15 16">
    <name type="scientific">Tribonema minus</name>
    <dbReference type="NCBI Taxonomy" id="303371"/>
    <lineage>
        <taxon>Eukaryota</taxon>
        <taxon>Sar</taxon>
        <taxon>Stramenopiles</taxon>
        <taxon>Ochrophyta</taxon>
        <taxon>PX clade</taxon>
        <taxon>Xanthophyceae</taxon>
        <taxon>Tribonematales</taxon>
        <taxon>Tribonemataceae</taxon>
        <taxon>Tribonema</taxon>
    </lineage>
</organism>
<keyword evidence="6 12" id="KW-1133">Transmembrane helix</keyword>
<keyword evidence="4" id="KW-0813">Transport</keyword>
<keyword evidence="8 10" id="KW-0175">Coiled coil</keyword>
<feature type="domain" description="CASP C-terminal" evidence="13">
    <location>
        <begin position="572"/>
        <end position="814"/>
    </location>
</feature>
<dbReference type="InterPro" id="IPR009148">
    <property type="entry name" value="PcsB-like"/>
</dbReference>
<dbReference type="Proteomes" id="UP000664859">
    <property type="component" value="Unassembled WGS sequence"/>
</dbReference>
<evidence type="ECO:0000259" key="13">
    <source>
        <dbReference type="Pfam" id="PF08172"/>
    </source>
</evidence>
<keyword evidence="5 12" id="KW-0812">Transmembrane</keyword>
<evidence type="ECO:0000256" key="12">
    <source>
        <dbReference type="SAM" id="Phobius"/>
    </source>
</evidence>
<dbReference type="Pfam" id="PF08172">
    <property type="entry name" value="CASP_C"/>
    <property type="match status" value="1"/>
</dbReference>
<evidence type="ECO:0000256" key="7">
    <source>
        <dbReference type="ARBA" id="ARBA00023034"/>
    </source>
</evidence>
<proteinExistence type="inferred from homology"/>
<dbReference type="GO" id="GO:0000139">
    <property type="term" value="C:Golgi membrane"/>
    <property type="evidence" value="ECO:0007669"/>
    <property type="project" value="UniProtKB-SubCell"/>
</dbReference>
<evidence type="ECO:0000256" key="11">
    <source>
        <dbReference type="SAM" id="MobiDB-lite"/>
    </source>
</evidence>
<feature type="coiled-coil region" evidence="10">
    <location>
        <begin position="239"/>
        <end position="266"/>
    </location>
</feature>
<feature type="region of interest" description="Disordered" evidence="11">
    <location>
        <begin position="720"/>
        <end position="742"/>
    </location>
</feature>
<accession>A0A836CBY3</accession>
<evidence type="ECO:0000256" key="3">
    <source>
        <dbReference type="ARBA" id="ARBA00018691"/>
    </source>
</evidence>
<protein>
    <recommendedName>
        <fullName evidence="3">Protein CASP</fullName>
    </recommendedName>
</protein>
<feature type="coiled-coil region" evidence="10">
    <location>
        <begin position="170"/>
        <end position="204"/>
    </location>
</feature>
<dbReference type="Pfam" id="PF25398">
    <property type="entry name" value="CUX1_N"/>
    <property type="match status" value="1"/>
</dbReference>
<evidence type="ECO:0000313" key="16">
    <source>
        <dbReference type="Proteomes" id="UP000664859"/>
    </source>
</evidence>
<evidence type="ECO:0000256" key="10">
    <source>
        <dbReference type="SAM" id="Coils"/>
    </source>
</evidence>
<feature type="domain" description="Cux N-terminal" evidence="14">
    <location>
        <begin position="31"/>
        <end position="137"/>
    </location>
</feature>
<dbReference type="PANTHER" id="PTHR14043:SF2">
    <property type="entry name" value="HOMEOBOX PROTEIN CUT"/>
    <property type="match status" value="1"/>
</dbReference>
<evidence type="ECO:0000256" key="2">
    <source>
        <dbReference type="ARBA" id="ARBA00006415"/>
    </source>
</evidence>
<sequence length="830" mass="86935">MITAEDILPEPAEQELDGDPLVAAATSFEAASEEARRALQLWEEVSLDNLRHALDEQALQVAGNQESSLEGRKALAAQARAFKALLNDCGDAALKDGGGELVRAFKSEVDALTKRARHGEAAFLALYKLLREAPDPLLMELYELQCEAPDPLLMLLLEVPDTLLMVPTLIDAHAAAWDVLQKELDAAEERAAEATAHAEQQAAAAAAAATAAAAAAAKSPLPVDTAAIAAAAAAAALRETQLTDALAQAERQARQMQEELGARLLRLQRQADDERGALKAQLAVAQASHISDEDVQALTPTTLLGIVNDVPDECTARVLEVLDDLINKLDALHSRETLLMEAEARARRACEEGAGMSQQLIKLEREAGQLRDDRDSAVDRALRAEASSTSTDRAVAVEADKRAAAAEAAARSRDAALQQQLQQAQAAVAAAQQQGGAAAAAAVATAQQQGGAALAAARAELGELRDKVRILEGVEEEDAPLQAGGDAAAAAAAAGGAAGAAQGDEAGGTPGAGSADAWAATYGRRLRAEVSRARGRRLRAEAAACGGRAGARACGGGGGGAGARARADGALLRASLEDARRDVARLEQDLTNAQQVVEAGRIMLRSHQARAGSTSGPSGGLGALLGGLARRRSSAQRGAEDDGGGALPDLEEGEDAILEGCSPADRMLAAVQRQRSRFRKQALAKEAELALQRSTIEQLQQQNQEVQRDNLALYRRLRSLQSRGGGGGGRGGSRMGDREAQESRAAEARYADLYNKERDPFRALLMQGEDWGSCLAPPEKALLLCCRVVLIDRVRRLALLLYLFAVHCLAVLALSGAFPRPPAINPSVAV</sequence>
<evidence type="ECO:0000256" key="5">
    <source>
        <dbReference type="ARBA" id="ARBA00022692"/>
    </source>
</evidence>
<dbReference type="AlphaFoldDB" id="A0A836CBY3"/>
<evidence type="ECO:0000259" key="14">
    <source>
        <dbReference type="Pfam" id="PF25398"/>
    </source>
</evidence>
<feature type="coiled-coil region" evidence="10">
    <location>
        <begin position="569"/>
        <end position="596"/>
    </location>
</feature>
<feature type="transmembrane region" description="Helical" evidence="12">
    <location>
        <begin position="797"/>
        <end position="818"/>
    </location>
</feature>
<evidence type="ECO:0000256" key="1">
    <source>
        <dbReference type="ARBA" id="ARBA00004409"/>
    </source>
</evidence>
<name>A0A836CBY3_9STRA</name>
<dbReference type="InterPro" id="IPR012955">
    <property type="entry name" value="CASP_C"/>
</dbReference>
<dbReference type="GO" id="GO:0006891">
    <property type="term" value="P:intra-Golgi vesicle-mediated transport"/>
    <property type="evidence" value="ECO:0007669"/>
    <property type="project" value="InterPro"/>
</dbReference>
<comment type="subcellular location">
    <subcellularLocation>
        <location evidence="1">Golgi apparatus membrane</location>
        <topology evidence="1">Single-pass type IV membrane protein</topology>
    </subcellularLocation>
</comment>
<keyword evidence="9 12" id="KW-0472">Membrane</keyword>
<dbReference type="PANTHER" id="PTHR14043">
    <property type="entry name" value="CCAAT DISPLACEMENT PROTEIN-RELATED"/>
    <property type="match status" value="1"/>
</dbReference>
<feature type="coiled-coil region" evidence="10">
    <location>
        <begin position="414"/>
        <end position="474"/>
    </location>
</feature>
<dbReference type="PRINTS" id="PR01852">
    <property type="entry name" value="SIBAPROTEIN"/>
</dbReference>
<evidence type="ECO:0000256" key="6">
    <source>
        <dbReference type="ARBA" id="ARBA00022989"/>
    </source>
</evidence>
<keyword evidence="7" id="KW-0333">Golgi apparatus</keyword>
<evidence type="ECO:0000256" key="9">
    <source>
        <dbReference type="ARBA" id="ARBA00023136"/>
    </source>
</evidence>
<feature type="compositionally biased region" description="Gly residues" evidence="11">
    <location>
        <begin position="723"/>
        <end position="734"/>
    </location>
</feature>